<dbReference type="GO" id="GO:0003677">
    <property type="term" value="F:DNA binding"/>
    <property type="evidence" value="ECO:0007669"/>
    <property type="project" value="UniProtKB-KW"/>
</dbReference>
<dbReference type="PROSITE" id="PS00463">
    <property type="entry name" value="ZN2_CY6_FUNGAL_1"/>
    <property type="match status" value="1"/>
</dbReference>
<dbReference type="Proteomes" id="UP000800035">
    <property type="component" value="Unassembled WGS sequence"/>
</dbReference>
<evidence type="ECO:0000313" key="8">
    <source>
        <dbReference type="Proteomes" id="UP000800035"/>
    </source>
</evidence>
<feature type="compositionally biased region" description="Low complexity" evidence="5">
    <location>
        <begin position="249"/>
        <end position="264"/>
    </location>
</feature>
<dbReference type="PANTHER" id="PTHR46910:SF3">
    <property type="entry name" value="HALOTOLERANCE PROTEIN 9-RELATED"/>
    <property type="match status" value="1"/>
</dbReference>
<dbReference type="Pfam" id="PF00172">
    <property type="entry name" value="Zn_clus"/>
    <property type="match status" value="1"/>
</dbReference>
<feature type="compositionally biased region" description="Polar residues" evidence="5">
    <location>
        <begin position="175"/>
        <end position="193"/>
    </location>
</feature>
<keyword evidence="4" id="KW-0539">Nucleus</keyword>
<gene>
    <name evidence="7" type="ORF">CC80DRAFT_77011</name>
</gene>
<evidence type="ECO:0000256" key="1">
    <source>
        <dbReference type="ARBA" id="ARBA00004123"/>
    </source>
</evidence>
<name>A0A6A5TTP8_9PLEO</name>
<dbReference type="SMART" id="SM00066">
    <property type="entry name" value="GAL4"/>
    <property type="match status" value="1"/>
</dbReference>
<protein>
    <recommendedName>
        <fullName evidence="6">Zn(2)-C6 fungal-type domain-containing protein</fullName>
    </recommendedName>
</protein>
<dbReference type="CDD" id="cd00067">
    <property type="entry name" value="GAL4"/>
    <property type="match status" value="1"/>
</dbReference>
<dbReference type="PROSITE" id="PS50048">
    <property type="entry name" value="ZN2_CY6_FUNGAL_2"/>
    <property type="match status" value="1"/>
</dbReference>
<accession>A0A6A5TTP8</accession>
<dbReference type="AlphaFoldDB" id="A0A6A5TTP8"/>
<comment type="subcellular location">
    <subcellularLocation>
        <location evidence="1">Nucleus</location>
    </subcellularLocation>
</comment>
<keyword evidence="2" id="KW-0479">Metal-binding</keyword>
<feature type="region of interest" description="Disordered" evidence="5">
    <location>
        <begin position="245"/>
        <end position="270"/>
    </location>
</feature>
<organism evidence="7 8">
    <name type="scientific">Byssothecium circinans</name>
    <dbReference type="NCBI Taxonomy" id="147558"/>
    <lineage>
        <taxon>Eukaryota</taxon>
        <taxon>Fungi</taxon>
        <taxon>Dikarya</taxon>
        <taxon>Ascomycota</taxon>
        <taxon>Pezizomycotina</taxon>
        <taxon>Dothideomycetes</taxon>
        <taxon>Pleosporomycetidae</taxon>
        <taxon>Pleosporales</taxon>
        <taxon>Massarineae</taxon>
        <taxon>Massarinaceae</taxon>
        <taxon>Byssothecium</taxon>
    </lineage>
</organism>
<dbReference type="Gene3D" id="4.10.240.10">
    <property type="entry name" value="Zn(2)-C6 fungal-type DNA-binding domain"/>
    <property type="match status" value="1"/>
</dbReference>
<feature type="region of interest" description="Disordered" evidence="5">
    <location>
        <begin position="173"/>
        <end position="199"/>
    </location>
</feature>
<keyword evidence="8" id="KW-1185">Reference proteome</keyword>
<dbReference type="PANTHER" id="PTHR46910">
    <property type="entry name" value="TRANSCRIPTION FACTOR PDR1"/>
    <property type="match status" value="1"/>
</dbReference>
<evidence type="ECO:0000256" key="2">
    <source>
        <dbReference type="ARBA" id="ARBA00022723"/>
    </source>
</evidence>
<dbReference type="GO" id="GO:0005634">
    <property type="term" value="C:nucleus"/>
    <property type="evidence" value="ECO:0007669"/>
    <property type="project" value="UniProtKB-SubCell"/>
</dbReference>
<evidence type="ECO:0000313" key="7">
    <source>
        <dbReference type="EMBL" id="KAF1955674.1"/>
    </source>
</evidence>
<evidence type="ECO:0000256" key="4">
    <source>
        <dbReference type="ARBA" id="ARBA00023242"/>
    </source>
</evidence>
<proteinExistence type="predicted"/>
<evidence type="ECO:0000256" key="3">
    <source>
        <dbReference type="ARBA" id="ARBA00023125"/>
    </source>
</evidence>
<dbReference type="InterPro" id="IPR036864">
    <property type="entry name" value="Zn2-C6_fun-type_DNA-bd_sf"/>
</dbReference>
<dbReference type="OrthoDB" id="9986881at2759"/>
<feature type="domain" description="Zn(2)-C6 fungal-type" evidence="6">
    <location>
        <begin position="34"/>
        <end position="63"/>
    </location>
</feature>
<dbReference type="SUPFAM" id="SSF57701">
    <property type="entry name" value="Zn2/Cys6 DNA-binding domain"/>
    <property type="match status" value="1"/>
</dbReference>
<reference evidence="7" key="1">
    <citation type="journal article" date="2020" name="Stud. Mycol.">
        <title>101 Dothideomycetes genomes: a test case for predicting lifestyles and emergence of pathogens.</title>
        <authorList>
            <person name="Haridas S."/>
            <person name="Albert R."/>
            <person name="Binder M."/>
            <person name="Bloem J."/>
            <person name="Labutti K."/>
            <person name="Salamov A."/>
            <person name="Andreopoulos B."/>
            <person name="Baker S."/>
            <person name="Barry K."/>
            <person name="Bills G."/>
            <person name="Bluhm B."/>
            <person name="Cannon C."/>
            <person name="Castanera R."/>
            <person name="Culley D."/>
            <person name="Daum C."/>
            <person name="Ezra D."/>
            <person name="Gonzalez J."/>
            <person name="Henrissat B."/>
            <person name="Kuo A."/>
            <person name="Liang C."/>
            <person name="Lipzen A."/>
            <person name="Lutzoni F."/>
            <person name="Magnuson J."/>
            <person name="Mondo S."/>
            <person name="Nolan M."/>
            <person name="Ohm R."/>
            <person name="Pangilinan J."/>
            <person name="Park H.-J."/>
            <person name="Ramirez L."/>
            <person name="Alfaro M."/>
            <person name="Sun H."/>
            <person name="Tritt A."/>
            <person name="Yoshinaga Y."/>
            <person name="Zwiers L.-H."/>
            <person name="Turgeon B."/>
            <person name="Goodwin S."/>
            <person name="Spatafora J."/>
            <person name="Crous P."/>
            <person name="Grigoriev I."/>
        </authorList>
    </citation>
    <scope>NUCLEOTIDE SEQUENCE</scope>
    <source>
        <strain evidence="7">CBS 675.92</strain>
    </source>
</reference>
<keyword evidence="3" id="KW-0238">DNA-binding</keyword>
<dbReference type="GO" id="GO:0008270">
    <property type="term" value="F:zinc ion binding"/>
    <property type="evidence" value="ECO:0007669"/>
    <property type="project" value="InterPro"/>
</dbReference>
<dbReference type="GO" id="GO:0000981">
    <property type="term" value="F:DNA-binding transcription factor activity, RNA polymerase II-specific"/>
    <property type="evidence" value="ECO:0007669"/>
    <property type="project" value="InterPro"/>
</dbReference>
<sequence length="459" mass="50216">MCPFTSLPAGEGPNHFSPATVKDWQPRRKSVSNACERCRRRKIRCDGNTPCSTCKRFSLQCIRSQKPKEVVASEHQAALEGRIHQLEAQLAAHVSAPMHGMETIDENVYMTTTPGPLTLSAFDWGQSPPPLTAETNFASPFSQEGEIDLGSFSAGTVGSIPSIAITECEPAPTVQLPTSSPVPSSWSGTTRASSPEMPPTNIPNYYPNMIFPANSKPFSPSQGSPHTAPSWEFMAQGYHGQLKPELSHSANVSRRTSTTASSNSMESDEANADVDADVMPLASVPHLPRQGVFAAHTESPPPGSSRSSYTDRSRAVTTTPFPSRFEAETLTAEFVSYMESLEHKVYSVTPALFSRICESVYPDPKKRGVSVDPTVSTQMARFHVFMAMAIAMKMRIKDAVEQTNSLLDTCYDLAMQQTTVPTFWQENGGIEASQLLSIFASIRREPQFSPRPLQPSFSW</sequence>
<dbReference type="InterPro" id="IPR001138">
    <property type="entry name" value="Zn2Cys6_DnaBD"/>
</dbReference>
<dbReference type="EMBL" id="ML976993">
    <property type="protein sequence ID" value="KAF1955674.1"/>
    <property type="molecule type" value="Genomic_DNA"/>
</dbReference>
<feature type="region of interest" description="Disordered" evidence="5">
    <location>
        <begin position="293"/>
        <end position="316"/>
    </location>
</feature>
<evidence type="ECO:0000259" key="6">
    <source>
        <dbReference type="PROSITE" id="PS50048"/>
    </source>
</evidence>
<dbReference type="InterPro" id="IPR050987">
    <property type="entry name" value="AtrR-like"/>
</dbReference>
<evidence type="ECO:0000256" key="5">
    <source>
        <dbReference type="SAM" id="MobiDB-lite"/>
    </source>
</evidence>